<reference evidence="3 4" key="1">
    <citation type="submission" date="2021-01" db="EMBL/GenBank/DDBJ databases">
        <title>Whole genome shotgun sequence of Asanoa iriomotensis NBRC 100142.</title>
        <authorList>
            <person name="Komaki H."/>
            <person name="Tamura T."/>
        </authorList>
    </citation>
    <scope>NUCLEOTIDE SEQUENCE [LARGE SCALE GENOMIC DNA]</scope>
    <source>
        <strain evidence="3 4">NBRC 100142</strain>
    </source>
</reference>
<evidence type="ECO:0000313" key="3">
    <source>
        <dbReference type="EMBL" id="GIF57421.1"/>
    </source>
</evidence>
<dbReference type="SUPFAM" id="SSF82171">
    <property type="entry name" value="DPP6 N-terminal domain-like"/>
    <property type="match status" value="1"/>
</dbReference>
<dbReference type="SUPFAM" id="SSF53474">
    <property type="entry name" value="alpha/beta-Hydrolases"/>
    <property type="match status" value="1"/>
</dbReference>
<dbReference type="Gene3D" id="3.40.50.1820">
    <property type="entry name" value="alpha/beta hydrolase"/>
    <property type="match status" value="1"/>
</dbReference>
<dbReference type="InterPro" id="IPR011042">
    <property type="entry name" value="6-blade_b-propeller_TolB-like"/>
</dbReference>
<dbReference type="PANTHER" id="PTHR42776">
    <property type="entry name" value="SERINE PEPTIDASE S9 FAMILY MEMBER"/>
    <property type="match status" value="1"/>
</dbReference>
<evidence type="ECO:0000256" key="1">
    <source>
        <dbReference type="ARBA" id="ARBA00022801"/>
    </source>
</evidence>
<dbReference type="PANTHER" id="PTHR42776:SF27">
    <property type="entry name" value="DIPEPTIDYL PEPTIDASE FAMILY MEMBER 6"/>
    <property type="match status" value="1"/>
</dbReference>
<proteinExistence type="predicted"/>
<dbReference type="InterPro" id="IPR001375">
    <property type="entry name" value="Peptidase_S9_cat"/>
</dbReference>
<evidence type="ECO:0000313" key="4">
    <source>
        <dbReference type="Proteomes" id="UP000624325"/>
    </source>
</evidence>
<comment type="caution">
    <text evidence="3">The sequence shown here is derived from an EMBL/GenBank/DDBJ whole genome shotgun (WGS) entry which is preliminary data.</text>
</comment>
<keyword evidence="4" id="KW-1185">Reference proteome</keyword>
<keyword evidence="1" id="KW-0378">Hydrolase</keyword>
<feature type="domain" description="Peptidase S9 prolyl oligopeptidase catalytic" evidence="2">
    <location>
        <begin position="398"/>
        <end position="601"/>
    </location>
</feature>
<sequence>MPSYRDYLPGIRFLPALSIASDNDQIAFVDDSDDGQFNLAVRRISENRTRRLTRYGDSAVRRVAWHPSGEWLLFTADDNGNELTQLYRVGTDGGEPLSLTNSPGVQYALALGDPFSPDGDSVAYCGNERNPADQDVLVLNTLTGDSRRLDVAGGRVFPCYWSPDGARLTVSEWRTTNSDHLVYVVPTDGGPATLLTPRDEVATYWLGPWLPDGGSFLVLTNAGRQFTGLARMDAGTGQLSWIDDPEWDVEEVSLSADGRILVWNVNVDGYSQLRARDLATGEDIAVPDLPGGTATDLTISPDGRSVVMRMSTPTRPWNLAVIDLDLGEFRWLSDARPVAADPRTFVEPTLIRYPTRDGQLVAGYLYRPMREGQAGALLMVHGGPAWQERPGYQYDGFYQYLAGHGIAVLAPNVRGSLGYGRAYSDQVNRDWGGGDLLDLADAVAFLRGLHWVDPARISVMGGSYGGFAVLSCLSRLPELDWAAGVDICGPSNLVTLAKAAPPTWKSLVTAVIGDPDAEAPRLLNRSPVTHADQIRAPLLVIQGANDPRVPKDESDQIVARLRDRGVEVQYEVFPDEGHSFIRRKNQEKAYSDAGEFLIKHLTG</sequence>
<dbReference type="InterPro" id="IPR029058">
    <property type="entry name" value="AB_hydrolase_fold"/>
</dbReference>
<dbReference type="Proteomes" id="UP000624325">
    <property type="component" value="Unassembled WGS sequence"/>
</dbReference>
<gene>
    <name evidence="3" type="ORF">Air01nite_35160</name>
</gene>
<dbReference type="Pfam" id="PF00326">
    <property type="entry name" value="Peptidase_S9"/>
    <property type="match status" value="1"/>
</dbReference>
<dbReference type="Gene3D" id="2.120.10.30">
    <property type="entry name" value="TolB, C-terminal domain"/>
    <property type="match status" value="2"/>
</dbReference>
<evidence type="ECO:0000259" key="2">
    <source>
        <dbReference type="Pfam" id="PF00326"/>
    </source>
</evidence>
<dbReference type="EMBL" id="BONC01000023">
    <property type="protein sequence ID" value="GIF57421.1"/>
    <property type="molecule type" value="Genomic_DNA"/>
</dbReference>
<organism evidence="3 4">
    <name type="scientific">Asanoa iriomotensis</name>
    <dbReference type="NCBI Taxonomy" id="234613"/>
    <lineage>
        <taxon>Bacteria</taxon>
        <taxon>Bacillati</taxon>
        <taxon>Actinomycetota</taxon>
        <taxon>Actinomycetes</taxon>
        <taxon>Micromonosporales</taxon>
        <taxon>Micromonosporaceae</taxon>
        <taxon>Asanoa</taxon>
    </lineage>
</organism>
<name>A0ABQ4C3R2_9ACTN</name>
<accession>A0ABQ4C3R2</accession>
<protein>
    <submittedName>
        <fullName evidence="3">Peptidase S9</fullName>
    </submittedName>
</protein>